<gene>
    <name evidence="2" type="ORF">FZD51_13000</name>
</gene>
<evidence type="ECO:0000313" key="2">
    <source>
        <dbReference type="EMBL" id="TYS47843.1"/>
    </source>
</evidence>
<organism evidence="2 3">
    <name type="scientific">Bacillus infantis</name>
    <dbReference type="NCBI Taxonomy" id="324767"/>
    <lineage>
        <taxon>Bacteria</taxon>
        <taxon>Bacillati</taxon>
        <taxon>Bacillota</taxon>
        <taxon>Bacilli</taxon>
        <taxon>Bacillales</taxon>
        <taxon>Bacillaceae</taxon>
        <taxon>Bacillus</taxon>
    </lineage>
</organism>
<dbReference type="Gene3D" id="3.10.180.10">
    <property type="entry name" value="2,3-Dihydroxybiphenyl 1,2-Dioxygenase, domain 1"/>
    <property type="match status" value="1"/>
</dbReference>
<dbReference type="InterPro" id="IPR025870">
    <property type="entry name" value="Glyoxalase-like_dom"/>
</dbReference>
<accession>A0A5D4R8Q9</accession>
<reference evidence="2 3" key="1">
    <citation type="submission" date="2019-08" db="EMBL/GenBank/DDBJ databases">
        <title>Bacillus genomes from the desert of Cuatro Cienegas, Coahuila.</title>
        <authorList>
            <person name="Olmedo-Alvarez G."/>
        </authorList>
    </citation>
    <scope>NUCLEOTIDE SEQUENCE [LARGE SCALE GENOMIC DNA]</scope>
    <source>
        <strain evidence="2 3">CH446_14T</strain>
    </source>
</reference>
<protein>
    <submittedName>
        <fullName evidence="2">VOC family protein</fullName>
    </submittedName>
</protein>
<evidence type="ECO:0000259" key="1">
    <source>
        <dbReference type="Pfam" id="PF13468"/>
    </source>
</evidence>
<dbReference type="PANTHER" id="PTHR40265">
    <property type="entry name" value="BLL2707 PROTEIN"/>
    <property type="match status" value="1"/>
</dbReference>
<sequence>MNLKLDHIVHFIDRHPAEAVDKLNQEGLKAYMGGRHPLWGTYNSVIYFDSSYIEFLAVEEAEIAASSDNPLIQQLIKGVKRGERIGQLCFRTEHIGKLQEQMAGNGIKTVIHEGRRTRKDGKLIKWKMLFAEGGDRLPYPFFIQWEQKDEERFNDLRNTGILLPSQDSYAVRTIKILTENKSETAESWAKLLGGSSPIKQKTEGEPLILQAGGCRIDFSEPYSEETEKIFSEFGETIWQVTYSPSLKENGIHIYGGIYQ</sequence>
<comment type="caution">
    <text evidence="2">The sequence shown here is derived from an EMBL/GenBank/DDBJ whole genome shotgun (WGS) entry which is preliminary data.</text>
</comment>
<dbReference type="RefSeq" id="WP_148975167.1">
    <property type="nucleotide sequence ID" value="NZ_JBNIKT010000035.1"/>
</dbReference>
<dbReference type="PANTHER" id="PTHR40265:SF1">
    <property type="entry name" value="GLYOXALASE-LIKE DOMAIN-CONTAINING PROTEIN"/>
    <property type="match status" value="1"/>
</dbReference>
<dbReference type="InterPro" id="IPR029068">
    <property type="entry name" value="Glyas_Bleomycin-R_OHBP_Dase"/>
</dbReference>
<proteinExistence type="predicted"/>
<dbReference type="EMBL" id="VTER01000006">
    <property type="protein sequence ID" value="TYS47843.1"/>
    <property type="molecule type" value="Genomic_DNA"/>
</dbReference>
<evidence type="ECO:0000313" key="3">
    <source>
        <dbReference type="Proteomes" id="UP000322139"/>
    </source>
</evidence>
<dbReference type="Proteomes" id="UP000322139">
    <property type="component" value="Unassembled WGS sequence"/>
</dbReference>
<feature type="domain" description="Glyoxalase-like" evidence="1">
    <location>
        <begin position="5"/>
        <end position="192"/>
    </location>
</feature>
<dbReference type="Pfam" id="PF13468">
    <property type="entry name" value="Glyoxalase_3"/>
    <property type="match status" value="1"/>
</dbReference>
<dbReference type="AlphaFoldDB" id="A0A5D4R8Q9"/>
<name>A0A5D4R8Q9_9BACI</name>